<feature type="transmembrane region" description="Helical" evidence="6">
    <location>
        <begin position="111"/>
        <end position="135"/>
    </location>
</feature>
<organism evidence="7 8">
    <name type="scientific">Glaesserella parasuis HPS9</name>
    <dbReference type="NCBI Taxonomy" id="1450513"/>
    <lineage>
        <taxon>Bacteria</taxon>
        <taxon>Pseudomonadati</taxon>
        <taxon>Pseudomonadota</taxon>
        <taxon>Gammaproteobacteria</taxon>
        <taxon>Pasteurellales</taxon>
        <taxon>Pasteurellaceae</taxon>
        <taxon>Glaesserella</taxon>
    </lineage>
</organism>
<dbReference type="AlphaFoldDB" id="A0A836YXP9"/>
<feature type="transmembrane region" description="Helical" evidence="6">
    <location>
        <begin position="223"/>
        <end position="243"/>
    </location>
</feature>
<reference evidence="7 8" key="1">
    <citation type="submission" date="2014-02" db="EMBL/GenBank/DDBJ databases">
        <title>Comparative genomics of Haemophilus parasuis isolated from pig lungs.</title>
        <authorList>
            <person name="Kittichotirat W."/>
            <person name="Bumgarner R.E."/>
            <person name="Lawrence P."/>
        </authorList>
    </citation>
    <scope>NUCLEOTIDE SEQUENCE [LARGE SCALE GENOMIC DNA]</scope>
    <source>
        <strain evidence="7 8">HPS9</strain>
    </source>
</reference>
<evidence type="ECO:0000256" key="3">
    <source>
        <dbReference type="ARBA" id="ARBA00022692"/>
    </source>
</evidence>
<feature type="transmembrane region" description="Helical" evidence="6">
    <location>
        <begin position="68"/>
        <end position="90"/>
    </location>
</feature>
<sequence length="421" mass="48471">MNMLAGLILFYVIAISVLVWIIQRDYRQQGFSFHLLFSGIYLITFFGGFPFSMTMAELFEYRLPVVSMLWNVLAIALGGYLIYYVSYLYIGRNKQVPRYAVEVKSLANLTAWILMMIAILSLLGFMLLNQGLLLFKLEKYSHIFSAQVSGVTLKRFFYFLLPALLIWFFLKPTKESWWLFLVAGMTFGVLSYLAVGGTRANLALAFVMFMLLGYLQRFLSFKWLVRGGLLTVIAMFLLALWRYRLNVQGSEAFYTFLYLTRDTFSPWENVAKIMDAEIEFQGLMPIVRDFYVYIPQSLWEERPDIVWNTANYFTKSVLGNFSGLAMSPTLLGSFYIMGGMPMIAIGMAVVGGLIRIFDNFFAYGKNSAVIQSYCLANLFNLIVLIREGIDAFISRFCFFSVIFVFAYIVAYLINRVREGYE</sequence>
<feature type="transmembrane region" description="Helical" evidence="6">
    <location>
        <begin position="392"/>
        <end position="413"/>
    </location>
</feature>
<dbReference type="Pfam" id="PF06899">
    <property type="entry name" value="WzyE"/>
    <property type="match status" value="1"/>
</dbReference>
<protein>
    <submittedName>
        <fullName evidence="7">Polymerase</fullName>
    </submittedName>
</protein>
<proteinExistence type="predicted"/>
<feature type="transmembrane region" description="Helical" evidence="6">
    <location>
        <begin position="177"/>
        <end position="194"/>
    </location>
</feature>
<evidence type="ECO:0000313" key="7">
    <source>
        <dbReference type="EMBL" id="KDB44663.1"/>
    </source>
</evidence>
<gene>
    <name evidence="7" type="ORF">HPS9_09495</name>
</gene>
<feature type="transmembrane region" description="Helical" evidence="6">
    <location>
        <begin position="155"/>
        <end position="170"/>
    </location>
</feature>
<evidence type="ECO:0000256" key="1">
    <source>
        <dbReference type="ARBA" id="ARBA00022475"/>
    </source>
</evidence>
<feature type="transmembrane region" description="Helical" evidence="6">
    <location>
        <begin position="334"/>
        <end position="356"/>
    </location>
</feature>
<dbReference type="GO" id="GO:0009246">
    <property type="term" value="P:enterobacterial common antigen biosynthetic process"/>
    <property type="evidence" value="ECO:0007669"/>
    <property type="project" value="InterPro"/>
</dbReference>
<keyword evidence="2" id="KW-0997">Cell inner membrane</keyword>
<evidence type="ECO:0000313" key="8">
    <source>
        <dbReference type="Proteomes" id="UP000027441"/>
    </source>
</evidence>
<comment type="caution">
    <text evidence="7">The sequence shown here is derived from an EMBL/GenBank/DDBJ whole genome shotgun (WGS) entry which is preliminary data.</text>
</comment>
<dbReference type="GO" id="GO:0016020">
    <property type="term" value="C:membrane"/>
    <property type="evidence" value="ECO:0007669"/>
    <property type="project" value="InterPro"/>
</dbReference>
<evidence type="ECO:0000256" key="2">
    <source>
        <dbReference type="ARBA" id="ARBA00022519"/>
    </source>
</evidence>
<evidence type="ECO:0000256" key="5">
    <source>
        <dbReference type="ARBA" id="ARBA00023136"/>
    </source>
</evidence>
<dbReference type="EMBL" id="JDSN01000138">
    <property type="protein sequence ID" value="KDB44663.1"/>
    <property type="molecule type" value="Genomic_DNA"/>
</dbReference>
<dbReference type="Proteomes" id="UP000027441">
    <property type="component" value="Unassembled WGS sequence"/>
</dbReference>
<evidence type="ECO:0000256" key="4">
    <source>
        <dbReference type="ARBA" id="ARBA00022989"/>
    </source>
</evidence>
<feature type="transmembrane region" description="Helical" evidence="6">
    <location>
        <begin position="6"/>
        <end position="23"/>
    </location>
</feature>
<evidence type="ECO:0000256" key="6">
    <source>
        <dbReference type="SAM" id="Phobius"/>
    </source>
</evidence>
<name>A0A836YXP9_GLAPU</name>
<dbReference type="NCBIfam" id="NF002820">
    <property type="entry name" value="PRK02975.1"/>
    <property type="match status" value="1"/>
</dbReference>
<keyword evidence="4 6" id="KW-1133">Transmembrane helix</keyword>
<keyword evidence="5 6" id="KW-0472">Membrane</keyword>
<feature type="transmembrane region" description="Helical" evidence="6">
    <location>
        <begin position="35"/>
        <end position="56"/>
    </location>
</feature>
<keyword evidence="1" id="KW-1003">Cell membrane</keyword>
<feature type="transmembrane region" description="Helical" evidence="6">
    <location>
        <begin position="368"/>
        <end position="386"/>
    </location>
</feature>
<accession>A0A836YXP9</accession>
<dbReference type="InterPro" id="IPR010691">
    <property type="entry name" value="WzyE"/>
</dbReference>
<keyword evidence="3 6" id="KW-0812">Transmembrane</keyword>